<feature type="compositionally biased region" description="Polar residues" evidence="1">
    <location>
        <begin position="67"/>
        <end position="81"/>
    </location>
</feature>
<evidence type="ECO:0000313" key="3">
    <source>
        <dbReference type="Proteomes" id="UP000053681"/>
    </source>
</evidence>
<sequence length="101" mass="11617">MLYAFITLIALSLFLLLFSFLKETKIQSVEKQLEHLSLTVLQDQYQTTKRLDLLEEALLSDEDPDTATHSAHANALPPNQQHLHKEDVKRLLNVQGVNRHE</sequence>
<organism evidence="2 3">
    <name type="scientific">Priestia veravalensis</name>
    <dbReference type="NCBI Taxonomy" id="1414648"/>
    <lineage>
        <taxon>Bacteria</taxon>
        <taxon>Bacillati</taxon>
        <taxon>Bacillota</taxon>
        <taxon>Bacilli</taxon>
        <taxon>Bacillales</taxon>
        <taxon>Bacillaceae</taxon>
        <taxon>Priestia</taxon>
    </lineage>
</organism>
<protein>
    <submittedName>
        <fullName evidence="2">Uncharacterized protein</fullName>
    </submittedName>
</protein>
<feature type="region of interest" description="Disordered" evidence="1">
    <location>
        <begin position="62"/>
        <end position="85"/>
    </location>
</feature>
<dbReference type="Proteomes" id="UP000053681">
    <property type="component" value="Unassembled WGS sequence"/>
</dbReference>
<evidence type="ECO:0000313" key="2">
    <source>
        <dbReference type="EMBL" id="KSU86609.1"/>
    </source>
</evidence>
<reference evidence="2 3" key="1">
    <citation type="submission" date="2015-11" db="EMBL/GenBank/DDBJ databases">
        <title>Bacillus caseinolyticus sp nov.</title>
        <authorList>
            <person name="Dastager S.G."/>
            <person name="Mawlankar R."/>
        </authorList>
    </citation>
    <scope>NUCLEOTIDE SEQUENCE [LARGE SCALE GENOMIC DNA]</scope>
    <source>
        <strain evidence="2 3">SGD-V-76</strain>
    </source>
</reference>
<dbReference type="RefSeq" id="WP_025911579.1">
    <property type="nucleotide sequence ID" value="NZ_KQ758690.1"/>
</dbReference>
<comment type="caution">
    <text evidence="2">The sequence shown here is derived from an EMBL/GenBank/DDBJ whole genome shotgun (WGS) entry which is preliminary data.</text>
</comment>
<dbReference type="EMBL" id="LNQP01000075">
    <property type="protein sequence ID" value="KSU86609.1"/>
    <property type="molecule type" value="Genomic_DNA"/>
</dbReference>
<proteinExistence type="predicted"/>
<keyword evidence="3" id="KW-1185">Reference proteome</keyword>
<gene>
    <name evidence="2" type="ORF">AS180_17710</name>
</gene>
<dbReference type="AlphaFoldDB" id="A0A0V8JHV0"/>
<accession>A0A0V8JHV0</accession>
<name>A0A0V8JHV0_9BACI</name>
<evidence type="ECO:0000256" key="1">
    <source>
        <dbReference type="SAM" id="MobiDB-lite"/>
    </source>
</evidence>